<protein>
    <recommendedName>
        <fullName evidence="2">Lipoyl-binding domain-containing protein</fullName>
    </recommendedName>
</protein>
<dbReference type="InterPro" id="IPR000089">
    <property type="entry name" value="Biotin_lipoyl"/>
</dbReference>
<evidence type="ECO:0000313" key="3">
    <source>
        <dbReference type="EMBL" id="RKX69108.1"/>
    </source>
</evidence>
<dbReference type="AlphaFoldDB" id="A0A660SE85"/>
<dbReference type="CDD" id="cd06850">
    <property type="entry name" value="biotinyl_domain"/>
    <property type="match status" value="1"/>
</dbReference>
<accession>A0A660SE85</accession>
<dbReference type="PROSITE" id="PS50968">
    <property type="entry name" value="BIOTINYL_LIPOYL"/>
    <property type="match status" value="1"/>
</dbReference>
<organism evidence="3 4">
    <name type="scientific">candidate division WOR-3 bacterium</name>
    <dbReference type="NCBI Taxonomy" id="2052148"/>
    <lineage>
        <taxon>Bacteria</taxon>
        <taxon>Bacteria division WOR-3</taxon>
    </lineage>
</organism>
<gene>
    <name evidence="3" type="ORF">DRP53_09215</name>
</gene>
<dbReference type="PANTHER" id="PTHR45266">
    <property type="entry name" value="OXALOACETATE DECARBOXYLASE ALPHA CHAIN"/>
    <property type="match status" value="1"/>
</dbReference>
<reference evidence="3 4" key="1">
    <citation type="submission" date="2018-06" db="EMBL/GenBank/DDBJ databases">
        <title>Extensive metabolic versatility and redundancy in microbially diverse, dynamic hydrothermal sediments.</title>
        <authorList>
            <person name="Dombrowski N."/>
            <person name="Teske A."/>
            <person name="Baker B.J."/>
        </authorList>
    </citation>
    <scope>NUCLEOTIDE SEQUENCE [LARGE SCALE GENOMIC DNA]</scope>
    <source>
        <strain evidence="3">B36_G15</strain>
    </source>
</reference>
<sequence length="171" mass="19465">MLRSLAGSGTMEFTVRIRDRDYRVVTESDGEGYRIRVGTKQYRVKVLRRRDNVVEAIIDGRKYTIYYARRDNRCYLSIDGDQFELEEVVETKGRISFKDNILVAPMTGSIVKINYKVGDIVPAGKTIMIVEAMKMENELKAPYPARIKKLSGKVGDQVEGGKPLIELEPVE</sequence>
<dbReference type="Gene3D" id="2.40.50.100">
    <property type="match status" value="1"/>
</dbReference>
<dbReference type="Pfam" id="PF00364">
    <property type="entry name" value="Biotin_lipoyl"/>
    <property type="match status" value="1"/>
</dbReference>
<dbReference type="InterPro" id="IPR050709">
    <property type="entry name" value="Biotin_Carboxyl_Carrier/Decarb"/>
</dbReference>
<comment type="caution">
    <text evidence="3">The sequence shown here is derived from an EMBL/GenBank/DDBJ whole genome shotgun (WGS) entry which is preliminary data.</text>
</comment>
<dbReference type="EMBL" id="QNBE01000106">
    <property type="protein sequence ID" value="RKX69108.1"/>
    <property type="molecule type" value="Genomic_DNA"/>
</dbReference>
<dbReference type="InterPro" id="IPR011053">
    <property type="entry name" value="Single_hybrid_motif"/>
</dbReference>
<feature type="domain" description="Lipoyl-binding" evidence="2">
    <location>
        <begin position="92"/>
        <end position="168"/>
    </location>
</feature>
<dbReference type="PANTHER" id="PTHR45266:SF3">
    <property type="entry name" value="OXALOACETATE DECARBOXYLASE ALPHA CHAIN"/>
    <property type="match status" value="1"/>
</dbReference>
<evidence type="ECO:0000313" key="4">
    <source>
        <dbReference type="Proteomes" id="UP000268469"/>
    </source>
</evidence>
<dbReference type="SUPFAM" id="SSF51230">
    <property type="entry name" value="Single hybrid motif"/>
    <property type="match status" value="1"/>
</dbReference>
<dbReference type="Proteomes" id="UP000268469">
    <property type="component" value="Unassembled WGS sequence"/>
</dbReference>
<name>A0A660SE85_UNCW3</name>
<evidence type="ECO:0000259" key="2">
    <source>
        <dbReference type="PROSITE" id="PS50968"/>
    </source>
</evidence>
<evidence type="ECO:0000256" key="1">
    <source>
        <dbReference type="ARBA" id="ARBA00023267"/>
    </source>
</evidence>
<keyword evidence="1" id="KW-0092">Biotin</keyword>
<proteinExistence type="predicted"/>
<dbReference type="FunFam" id="2.40.50.100:FF:000003">
    <property type="entry name" value="Acetyl-CoA carboxylase biotin carboxyl carrier protein"/>
    <property type="match status" value="1"/>
</dbReference>